<proteinExistence type="predicted"/>
<gene>
    <name evidence="1" type="ORF">BK665_20435</name>
</gene>
<dbReference type="Proteomes" id="UP000283627">
    <property type="component" value="Unassembled WGS sequence"/>
</dbReference>
<name>A0A423KCL0_9PSED</name>
<dbReference type="OrthoDB" id="1467427at2"/>
<comment type="caution">
    <text evidence="1">The sequence shown here is derived from an EMBL/GenBank/DDBJ whole genome shotgun (WGS) entry which is preliminary data.</text>
</comment>
<dbReference type="AlphaFoldDB" id="A0A423KCL0"/>
<evidence type="ECO:0000313" key="2">
    <source>
        <dbReference type="Proteomes" id="UP000283627"/>
    </source>
</evidence>
<organism evidence="1 2">
    <name type="scientific">Pseudomonas frederiksbergensis</name>
    <dbReference type="NCBI Taxonomy" id="104087"/>
    <lineage>
        <taxon>Bacteria</taxon>
        <taxon>Pseudomonadati</taxon>
        <taxon>Pseudomonadota</taxon>
        <taxon>Gammaproteobacteria</taxon>
        <taxon>Pseudomonadales</taxon>
        <taxon>Pseudomonadaceae</taxon>
        <taxon>Pseudomonas</taxon>
    </lineage>
</organism>
<dbReference type="EMBL" id="MOBP01000014">
    <property type="protein sequence ID" value="RON50154.1"/>
    <property type="molecule type" value="Genomic_DNA"/>
</dbReference>
<reference evidence="1 2" key="1">
    <citation type="submission" date="2016-10" db="EMBL/GenBank/DDBJ databases">
        <title>Comparative genome analysis of multiple Pseudomonas spp. focuses on biocontrol and plant growth promoting traits.</title>
        <authorList>
            <person name="Tao X.-Y."/>
            <person name="Taylor C.G."/>
        </authorList>
    </citation>
    <scope>NUCLEOTIDE SEQUENCE [LARGE SCALE GENOMIC DNA]</scope>
    <source>
        <strain evidence="1 2">39A2</strain>
    </source>
</reference>
<accession>A0A423KCL0</accession>
<dbReference type="RefSeq" id="WP_123408703.1">
    <property type="nucleotide sequence ID" value="NZ_MOBP01000014.1"/>
</dbReference>
<evidence type="ECO:0000313" key="1">
    <source>
        <dbReference type="EMBL" id="RON50154.1"/>
    </source>
</evidence>
<sequence length="245" mass="26202">MSKSSAASNQQALHDDVQAAVKSLLAAPTALKTTDYSKVLTSTLAATQKTVSIQIDSADLTTLKQNGYKLCFAKKVGTEAYNVVWQSYVQYLSFNDFSWTPQYQLFGTNQFQANVTVRASTNTINIGLGQQSILDNNGLLGGAVSGGPETSITLINNYGSIHPGINQLSTGLDGAQVSTPIYVATNAVVTGQVTLTPVETILVWFEQNVQTSTMFSTSRSNAIEVDLTNVNSASRLYVGGVWKTV</sequence>
<protein>
    <submittedName>
        <fullName evidence="1">Uncharacterized protein</fullName>
    </submittedName>
</protein>